<dbReference type="EMBL" id="JAHWGI010001079">
    <property type="protein sequence ID" value="KAK3922251.1"/>
    <property type="molecule type" value="Genomic_DNA"/>
</dbReference>
<reference evidence="1" key="1">
    <citation type="submission" date="2021-07" db="EMBL/GenBank/DDBJ databases">
        <authorList>
            <person name="Catto M.A."/>
            <person name="Jacobson A."/>
            <person name="Kennedy G."/>
            <person name="Labadie P."/>
            <person name="Hunt B.G."/>
            <person name="Srinivasan R."/>
        </authorList>
    </citation>
    <scope>NUCLEOTIDE SEQUENCE</scope>
    <source>
        <strain evidence="1">PL_HMW_Pooled</strain>
        <tissue evidence="1">Head</tissue>
    </source>
</reference>
<reference evidence="1" key="2">
    <citation type="journal article" date="2023" name="BMC Genomics">
        <title>Pest status, molecular evolution, and epigenetic factors derived from the genome assembly of Frankliniella fusca, a thysanopteran phytovirus vector.</title>
        <authorList>
            <person name="Catto M.A."/>
            <person name="Labadie P.E."/>
            <person name="Jacobson A.L."/>
            <person name="Kennedy G.G."/>
            <person name="Srinivasan R."/>
            <person name="Hunt B.G."/>
        </authorList>
    </citation>
    <scope>NUCLEOTIDE SEQUENCE</scope>
    <source>
        <strain evidence="1">PL_HMW_Pooled</strain>
    </source>
</reference>
<accession>A0AAE1LJ88</accession>
<name>A0AAE1LJ88_9NEOP</name>
<comment type="caution">
    <text evidence="1">The sequence shown here is derived from an EMBL/GenBank/DDBJ whole genome shotgun (WGS) entry which is preliminary data.</text>
</comment>
<keyword evidence="2" id="KW-1185">Reference proteome</keyword>
<dbReference type="Proteomes" id="UP001219518">
    <property type="component" value="Unassembled WGS sequence"/>
</dbReference>
<evidence type="ECO:0000313" key="2">
    <source>
        <dbReference type="Proteomes" id="UP001219518"/>
    </source>
</evidence>
<organism evidence="1 2">
    <name type="scientific">Frankliniella fusca</name>
    <dbReference type="NCBI Taxonomy" id="407009"/>
    <lineage>
        <taxon>Eukaryota</taxon>
        <taxon>Metazoa</taxon>
        <taxon>Ecdysozoa</taxon>
        <taxon>Arthropoda</taxon>
        <taxon>Hexapoda</taxon>
        <taxon>Insecta</taxon>
        <taxon>Pterygota</taxon>
        <taxon>Neoptera</taxon>
        <taxon>Paraneoptera</taxon>
        <taxon>Thysanoptera</taxon>
        <taxon>Terebrantia</taxon>
        <taxon>Thripoidea</taxon>
        <taxon>Thripidae</taxon>
        <taxon>Frankliniella</taxon>
    </lineage>
</organism>
<evidence type="ECO:0000313" key="1">
    <source>
        <dbReference type="EMBL" id="KAK3922251.1"/>
    </source>
</evidence>
<sequence length="65" mass="8040">MTMLVFVMINDQKLAFHFDPTWILEQFSRTVHFDPTWILKLYFCMVSQMERRCRRPSKRCFNFDS</sequence>
<proteinExistence type="predicted"/>
<gene>
    <name evidence="1" type="ORF">KUF71_011725</name>
</gene>
<dbReference type="AlphaFoldDB" id="A0AAE1LJ88"/>
<protein>
    <submittedName>
        <fullName evidence="1">Unconventional myosin-Vb</fullName>
    </submittedName>
</protein>